<keyword evidence="2" id="KW-1185">Reference proteome</keyword>
<name>A0ABQ4BKK0_9ACTN</name>
<dbReference type="Proteomes" id="UP000624709">
    <property type="component" value="Unassembled WGS sequence"/>
</dbReference>
<evidence type="ECO:0008006" key="3">
    <source>
        <dbReference type="Google" id="ProtNLM"/>
    </source>
</evidence>
<dbReference type="RefSeq" id="WP_203829111.1">
    <property type="nucleotide sequence ID" value="NZ_BAAATY010000038.1"/>
</dbReference>
<organism evidence="1 2">
    <name type="scientific">Actinoplanes palleronii</name>
    <dbReference type="NCBI Taxonomy" id="113570"/>
    <lineage>
        <taxon>Bacteria</taxon>
        <taxon>Bacillati</taxon>
        <taxon>Actinomycetota</taxon>
        <taxon>Actinomycetes</taxon>
        <taxon>Micromonosporales</taxon>
        <taxon>Micromonosporaceae</taxon>
        <taxon>Actinoplanes</taxon>
    </lineage>
</organism>
<evidence type="ECO:0000313" key="1">
    <source>
        <dbReference type="EMBL" id="GIE71206.1"/>
    </source>
</evidence>
<sequence length="76" mass="8713">MSRTDKDGPGQHRTGLRLLLGGGPPGWFVKHVWTDRERQAARVACRNAAKEYRGTGSVHTVPTVRQHRHSAQWLWW</sequence>
<accession>A0ABQ4BKK0</accession>
<reference evidence="1 2" key="1">
    <citation type="submission" date="2021-01" db="EMBL/GenBank/DDBJ databases">
        <title>Whole genome shotgun sequence of Actinoplanes palleronii NBRC 14916.</title>
        <authorList>
            <person name="Komaki H."/>
            <person name="Tamura T."/>
        </authorList>
    </citation>
    <scope>NUCLEOTIDE SEQUENCE [LARGE SCALE GENOMIC DNA]</scope>
    <source>
        <strain evidence="1 2">NBRC 14916</strain>
    </source>
</reference>
<comment type="caution">
    <text evidence="1">The sequence shown here is derived from an EMBL/GenBank/DDBJ whole genome shotgun (WGS) entry which is preliminary data.</text>
</comment>
<protein>
    <recommendedName>
        <fullName evidence="3">Transposase</fullName>
    </recommendedName>
</protein>
<gene>
    <name evidence="1" type="ORF">Apa02nite_073140</name>
</gene>
<evidence type="ECO:0000313" key="2">
    <source>
        <dbReference type="Proteomes" id="UP000624709"/>
    </source>
</evidence>
<proteinExistence type="predicted"/>
<dbReference type="EMBL" id="BOMS01000121">
    <property type="protein sequence ID" value="GIE71206.1"/>
    <property type="molecule type" value="Genomic_DNA"/>
</dbReference>